<evidence type="ECO:0000313" key="2">
    <source>
        <dbReference type="EMBL" id="BAS30460.1"/>
    </source>
</evidence>
<accession>A0A3G9CLU8</accession>
<evidence type="ECO:0000256" key="1">
    <source>
        <dbReference type="SAM" id="SignalP"/>
    </source>
</evidence>
<protein>
    <submittedName>
        <fullName evidence="2">Shell matrix protein</fullName>
    </submittedName>
</protein>
<dbReference type="EMBL" id="FX982992">
    <property type="protein sequence ID" value="BAS30460.1"/>
    <property type="molecule type" value="mRNA"/>
</dbReference>
<feature type="chain" id="PRO_5018038560" evidence="1">
    <location>
        <begin position="25"/>
        <end position="108"/>
    </location>
</feature>
<sequence length="108" mass="11915">MWIVKLNIGVVLVLMLLQLDMPYAAPGSKAFSHSFSSSSGGGRSCCTCGNTPTCCGKTCSCSNNVCLVNEKAQNVTFNQRNFNWRNFIPPFARQYIPPMARRFFPNGP</sequence>
<keyword evidence="1" id="KW-0732">Signal</keyword>
<reference evidence="2" key="1">
    <citation type="journal article" date="2015" name="Proteome Sci.">
        <title>Proteome analysis of shell matrix proteins in the brachiopod Laqueus rubellus.</title>
        <authorList>
            <person name="Isowa Y."/>
            <person name="Sarashina I."/>
            <person name="Oshima K."/>
            <person name="Kito K."/>
            <person name="Hattori M."/>
            <person name="Endo K."/>
        </authorList>
    </citation>
    <scope>NUCLEOTIDE SEQUENCE</scope>
    <source>
        <tissue evidence="2">Mantle</tissue>
    </source>
</reference>
<proteinExistence type="evidence at transcript level"/>
<organism evidence="2">
    <name type="scientific">Laqueus rubellus</name>
    <name type="common">Lampshell</name>
    <dbReference type="NCBI Taxonomy" id="93892"/>
    <lineage>
        <taxon>Eukaryota</taxon>
        <taxon>Metazoa</taxon>
        <taxon>Spiralia</taxon>
        <taxon>Lophotrochozoa</taxon>
        <taxon>Brachiopoda</taxon>
        <taxon>Rhynchonelliformea</taxon>
        <taxon>Rhynchonellata</taxon>
        <taxon>Terebratellidina</taxon>
        <taxon>Laqueoidea</taxon>
        <taxon>Laqueidae</taxon>
        <taxon>Laqueus</taxon>
    </lineage>
</organism>
<feature type="signal peptide" evidence="1">
    <location>
        <begin position="1"/>
        <end position="24"/>
    </location>
</feature>
<name>A0A3G9CLU8_LAQRU</name>
<dbReference type="AlphaFoldDB" id="A0A3G9CLU8"/>